<protein>
    <submittedName>
        <fullName evidence="1">Uncharacterized protein</fullName>
    </submittedName>
</protein>
<sequence length="67" mass="6454">MVGVVGGGEVDVVEAGADLVDEFVVGVACVVGEFGVDEVGESFGVDGLPGVVVVFVEGAVESVGAGD</sequence>
<proteinExistence type="predicted"/>
<reference evidence="1 2" key="1">
    <citation type="submission" date="2018-06" db="EMBL/GenBank/DDBJ databases">
        <authorList>
            <consortium name="Pathogen Informatics"/>
            <person name="Doyle S."/>
        </authorList>
    </citation>
    <scope>NUCLEOTIDE SEQUENCE [LARGE SCALE GENOMIC DNA]</scope>
    <source>
        <strain evidence="1 2">NCTC7915</strain>
    </source>
</reference>
<accession>A0AA46GZI4</accession>
<dbReference type="Proteomes" id="UP000254118">
    <property type="component" value="Unassembled WGS sequence"/>
</dbReference>
<dbReference type="AlphaFoldDB" id="A0AA46GZI4"/>
<gene>
    <name evidence="1" type="ORF">NCTC7915_00174</name>
</gene>
<organism evidence="1 2">
    <name type="scientific">Dermatophilus congolensis</name>
    <dbReference type="NCBI Taxonomy" id="1863"/>
    <lineage>
        <taxon>Bacteria</taxon>
        <taxon>Bacillati</taxon>
        <taxon>Actinomycetota</taxon>
        <taxon>Actinomycetes</taxon>
        <taxon>Micrococcales</taxon>
        <taxon>Dermatophilaceae</taxon>
        <taxon>Dermatophilus</taxon>
    </lineage>
</organism>
<evidence type="ECO:0000313" key="1">
    <source>
        <dbReference type="EMBL" id="STD03969.1"/>
    </source>
</evidence>
<name>A0AA46GZI4_9MICO</name>
<evidence type="ECO:0000313" key="2">
    <source>
        <dbReference type="Proteomes" id="UP000254118"/>
    </source>
</evidence>
<comment type="caution">
    <text evidence="1">The sequence shown here is derived from an EMBL/GenBank/DDBJ whole genome shotgun (WGS) entry which is preliminary data.</text>
</comment>
<dbReference type="EMBL" id="UFYA01000001">
    <property type="protein sequence ID" value="STD03969.1"/>
    <property type="molecule type" value="Genomic_DNA"/>
</dbReference>